<dbReference type="Proteomes" id="UP000000692">
    <property type="component" value="Chromosome"/>
</dbReference>
<dbReference type="HOGENOM" id="CLU_2716989_0_0_5"/>
<dbReference type="KEGG" id="kvl:KVU_1245"/>
<keyword evidence="2" id="KW-1185">Reference proteome</keyword>
<proteinExistence type="predicted"/>
<accession>F9Y7F6</accession>
<gene>
    <name evidence="1" type="ordered locus">KVU_1245</name>
</gene>
<dbReference type="eggNOG" id="COG0758">
    <property type="taxonomic scope" value="Bacteria"/>
</dbReference>
<reference evidence="1 2" key="1">
    <citation type="journal article" date="2011" name="J. Bacteriol.">
        <title>Complete genome sequence of the industrial strain Ketogulonicigenium vulgare WSH-001.</title>
        <authorList>
            <person name="Liu L."/>
            <person name="Li Y."/>
            <person name="Zhang J."/>
            <person name="Zhou Z."/>
            <person name="Liu J."/>
            <person name="Li X."/>
            <person name="Zhou J."/>
            <person name="Du G."/>
            <person name="Wang L."/>
            <person name="Chen J."/>
        </authorList>
    </citation>
    <scope>NUCLEOTIDE SEQUENCE [LARGE SCALE GENOMIC DNA]</scope>
    <source>
        <strain evidence="1 2">WSH-001</strain>
    </source>
</reference>
<evidence type="ECO:0000313" key="2">
    <source>
        <dbReference type="Proteomes" id="UP000000692"/>
    </source>
</evidence>
<dbReference type="Pfam" id="PF21102">
    <property type="entry name" value="DprA_N"/>
    <property type="match status" value="1"/>
</dbReference>
<protein>
    <submittedName>
        <fullName evidence="1">Uncharacterized protein</fullName>
    </submittedName>
</protein>
<organism evidence="1 2">
    <name type="scientific">Ketogulonicigenium vulgare (strain WSH-001)</name>
    <dbReference type="NCBI Taxonomy" id="759362"/>
    <lineage>
        <taxon>Bacteria</taxon>
        <taxon>Pseudomonadati</taxon>
        <taxon>Pseudomonadota</taxon>
        <taxon>Alphaproteobacteria</taxon>
        <taxon>Rhodobacterales</taxon>
        <taxon>Roseobacteraceae</taxon>
        <taxon>Ketogulonicigenium</taxon>
    </lineage>
</organism>
<sequence length="72" mass="7595">MADDPVEWLQLYRSRRVGAATFWRLLRTHGSAGAALAALPEMAAAAGLPITRSVPLGSRGRNCGPAHGRARG</sequence>
<dbReference type="EMBL" id="CP002018">
    <property type="protein sequence ID" value="AEM41084.1"/>
    <property type="molecule type" value="Genomic_DNA"/>
</dbReference>
<evidence type="ECO:0000313" key="1">
    <source>
        <dbReference type="EMBL" id="AEM41084.1"/>
    </source>
</evidence>
<name>F9Y7F6_KETVW</name>
<dbReference type="AlphaFoldDB" id="F9Y7F6"/>